<proteinExistence type="predicted"/>
<gene>
    <name evidence="6" type="ORF">UU70_C0020G0003</name>
</gene>
<feature type="compositionally biased region" description="Polar residues" evidence="5">
    <location>
        <begin position="62"/>
        <end position="71"/>
    </location>
</feature>
<reference evidence="6 7" key="1">
    <citation type="journal article" date="2015" name="Nature">
        <title>rRNA introns, odd ribosomes, and small enigmatic genomes across a large radiation of phyla.</title>
        <authorList>
            <person name="Brown C.T."/>
            <person name="Hug L.A."/>
            <person name="Thomas B.C."/>
            <person name="Sharon I."/>
            <person name="Castelle C.J."/>
            <person name="Singh A."/>
            <person name="Wilkins M.J."/>
            <person name="Williams K.H."/>
            <person name="Banfield J.F."/>
        </authorList>
    </citation>
    <scope>NUCLEOTIDE SEQUENCE [LARGE SCALE GENOMIC DNA]</scope>
</reference>
<evidence type="ECO:0000313" key="6">
    <source>
        <dbReference type="EMBL" id="KKS13223.1"/>
    </source>
</evidence>
<feature type="compositionally biased region" description="Acidic residues" evidence="5">
    <location>
        <begin position="72"/>
        <end position="82"/>
    </location>
</feature>
<sequence>MPNKIKVILILVAIVAVFSVYKLTQYVHKIANESSTYQDGSALANSDNDSDQDGLTNREESYWNTDFQNPDTDGDGFLDGEEVASGHDPSKPGPDDAIVSAKNLTEKSSALLVSGLAEGSLKVSSIKFDKSIDSVVDDLFYQSTINYQKTTLNNLVTEPIVTIGSDQKSVQEYLKKMNSVLALFWLDDLKGFINVLNIFQELDKTQNYKDPKFKDSIDNEVARFENQIKQLETIPTPSNWIDVHGQLVLKMQSMAKNYLLFKNIGDDPMQGTISYITLSREFTEDLPALLNLYVLKK</sequence>
<feature type="compositionally biased region" description="Polar residues" evidence="5">
    <location>
        <begin position="37"/>
        <end position="47"/>
    </location>
</feature>
<dbReference type="InterPro" id="IPR018247">
    <property type="entry name" value="EF_Hand_1_Ca_BS"/>
</dbReference>
<dbReference type="AlphaFoldDB" id="A0A0G0ZJU7"/>
<keyword evidence="4" id="KW-0106">Calcium</keyword>
<evidence type="ECO:0000256" key="5">
    <source>
        <dbReference type="SAM" id="MobiDB-lite"/>
    </source>
</evidence>
<evidence type="ECO:0000256" key="4">
    <source>
        <dbReference type="ARBA" id="ARBA00022837"/>
    </source>
</evidence>
<evidence type="ECO:0000256" key="3">
    <source>
        <dbReference type="ARBA" id="ARBA00022729"/>
    </source>
</evidence>
<comment type="caution">
    <text evidence="6">The sequence shown here is derived from an EMBL/GenBank/DDBJ whole genome shotgun (WGS) entry which is preliminary data.</text>
</comment>
<evidence type="ECO:0000256" key="2">
    <source>
        <dbReference type="ARBA" id="ARBA00022525"/>
    </source>
</evidence>
<evidence type="ECO:0000256" key="1">
    <source>
        <dbReference type="ARBA" id="ARBA00004613"/>
    </source>
</evidence>
<dbReference type="Pfam" id="PF18884">
    <property type="entry name" value="TSP3_bac"/>
    <property type="match status" value="1"/>
</dbReference>
<dbReference type="PROSITE" id="PS00018">
    <property type="entry name" value="EF_HAND_1"/>
    <property type="match status" value="1"/>
</dbReference>
<feature type="region of interest" description="Disordered" evidence="5">
    <location>
        <begin position="37"/>
        <end position="98"/>
    </location>
</feature>
<organism evidence="6 7">
    <name type="scientific">Candidatus Yanofskybacteria bacterium GW2011_GWA1_41_6</name>
    <dbReference type="NCBI Taxonomy" id="1619020"/>
    <lineage>
        <taxon>Bacteria</taxon>
        <taxon>Candidatus Yanofskyibacteriota</taxon>
    </lineage>
</organism>
<dbReference type="InterPro" id="IPR059100">
    <property type="entry name" value="TSP3_bac"/>
</dbReference>
<accession>A0A0G0ZJU7</accession>
<name>A0A0G0ZJU7_9BACT</name>
<evidence type="ECO:0008006" key="8">
    <source>
        <dbReference type="Google" id="ProtNLM"/>
    </source>
</evidence>
<evidence type="ECO:0000313" key="7">
    <source>
        <dbReference type="Proteomes" id="UP000034380"/>
    </source>
</evidence>
<protein>
    <recommendedName>
        <fullName evidence="8">EF-hand domain-containing protein</fullName>
    </recommendedName>
</protein>
<keyword evidence="3" id="KW-0732">Signal</keyword>
<comment type="subcellular location">
    <subcellularLocation>
        <location evidence="1">Secreted</location>
    </subcellularLocation>
</comment>
<dbReference type="Proteomes" id="UP000034380">
    <property type="component" value="Unassembled WGS sequence"/>
</dbReference>
<dbReference type="EMBL" id="LCBQ01000020">
    <property type="protein sequence ID" value="KKS13223.1"/>
    <property type="molecule type" value="Genomic_DNA"/>
</dbReference>
<feature type="compositionally biased region" description="Basic and acidic residues" evidence="5">
    <location>
        <begin position="84"/>
        <end position="94"/>
    </location>
</feature>
<keyword evidence="2" id="KW-0964">Secreted</keyword>